<feature type="transmembrane region" description="Helical" evidence="9">
    <location>
        <begin position="92"/>
        <end position="110"/>
    </location>
</feature>
<evidence type="ECO:0000256" key="4">
    <source>
        <dbReference type="ARBA" id="ARBA00022448"/>
    </source>
</evidence>
<dbReference type="Gene3D" id="1.20.58.1610">
    <property type="entry name" value="NADH:ubiquinone/plastoquinone oxidoreductase, chain 3"/>
    <property type="match status" value="1"/>
</dbReference>
<comment type="subcellular location">
    <subcellularLocation>
        <location evidence="1">Membrane</location>
    </subcellularLocation>
    <subcellularLocation>
        <location evidence="9">Mitochondrion membrane</location>
        <topology evidence="9">Multi-pass membrane protein</topology>
    </subcellularLocation>
</comment>
<dbReference type="GO" id="GO:0008137">
    <property type="term" value="F:NADH dehydrogenase (ubiquinone) activity"/>
    <property type="evidence" value="ECO:0007669"/>
    <property type="project" value="UniProtKB-UniRule"/>
</dbReference>
<reference evidence="10" key="1">
    <citation type="submission" date="2001-02" db="EMBL/GenBank/DDBJ databases">
        <title>Evolutionary diversity between the gender-associate mitochondrial DNA genomes of freshwater mussels.</title>
        <authorList>
            <person name="Okazaki M."/>
            <person name="Ueshima R."/>
        </authorList>
    </citation>
    <scope>NUCLEOTIDE SEQUENCE</scope>
    <source>
        <tissue evidence="10">Spermatozoon</tissue>
    </source>
</reference>
<dbReference type="EMBL" id="AB055624">
    <property type="protein sequence ID" value="BAB62767.1"/>
    <property type="molecule type" value="Genomic_DNA"/>
</dbReference>
<dbReference type="InterPro" id="IPR038430">
    <property type="entry name" value="NDAH_ubi_oxred_su3_sf"/>
</dbReference>
<accession>Q94QP5</accession>
<geneLocation type="mitochondrion" evidence="10"/>
<dbReference type="InterPro" id="IPR000440">
    <property type="entry name" value="NADH_UbQ/plastoQ_OxRdtase_su3"/>
</dbReference>
<name>Q94QP5_9BIVA</name>
<keyword evidence="9" id="KW-0249">Electron transport</keyword>
<comment type="function">
    <text evidence="9">Core subunit of the mitochondrial membrane respiratory chain NADH dehydrogenase (Complex I) which catalyzes electron transfer from NADH through the respiratory chain, using ubiquinone as an electron acceptor. Essential for the catalytic activity of complex I.</text>
</comment>
<dbReference type="EC" id="7.1.1.2" evidence="9"/>
<evidence type="ECO:0000256" key="3">
    <source>
        <dbReference type="ARBA" id="ARBA00021007"/>
    </source>
</evidence>
<evidence type="ECO:0000256" key="8">
    <source>
        <dbReference type="ARBA" id="ARBA00049551"/>
    </source>
</evidence>
<keyword evidence="4 9" id="KW-0813">Transport</keyword>
<evidence type="ECO:0000313" key="10">
    <source>
        <dbReference type="EMBL" id="BAB62767.1"/>
    </source>
</evidence>
<proteinExistence type="inferred from homology"/>
<sequence length="119" mass="13152">MKMVIACGVFSVLVSVAMMGLGWVLSGRYLWGVRELSSPFECGFDPVGSSRVGFSLRFFGLMILFIVFDFETVLLLPFVFWSGMGLDKGLGVVEFVGFLVILLVGVVYEMKEGALEWGF</sequence>
<comment type="similarity">
    <text evidence="2 9">Belongs to the complex I subunit 3 family.</text>
</comment>
<dbReference type="PANTHER" id="PTHR11058:SF9">
    <property type="entry name" value="NADH-UBIQUINONE OXIDOREDUCTASE CHAIN 3"/>
    <property type="match status" value="1"/>
</dbReference>
<evidence type="ECO:0000256" key="9">
    <source>
        <dbReference type="RuleBase" id="RU003640"/>
    </source>
</evidence>
<dbReference type="GO" id="GO:0031966">
    <property type="term" value="C:mitochondrial membrane"/>
    <property type="evidence" value="ECO:0007669"/>
    <property type="project" value="UniProtKB-SubCell"/>
</dbReference>
<keyword evidence="7 9" id="KW-0472">Membrane</keyword>
<evidence type="ECO:0000256" key="6">
    <source>
        <dbReference type="ARBA" id="ARBA00022989"/>
    </source>
</evidence>
<evidence type="ECO:0000256" key="2">
    <source>
        <dbReference type="ARBA" id="ARBA00008472"/>
    </source>
</evidence>
<keyword evidence="9" id="KW-0830">Ubiquinone</keyword>
<keyword evidence="9 10" id="KW-0496">Mitochondrion</keyword>
<evidence type="ECO:0000256" key="5">
    <source>
        <dbReference type="ARBA" id="ARBA00022692"/>
    </source>
</evidence>
<organism evidence="10">
    <name type="scientific">Pronodularia japanensis</name>
    <dbReference type="NCBI Taxonomy" id="1835347"/>
    <lineage>
        <taxon>Eukaryota</taxon>
        <taxon>Metazoa</taxon>
        <taxon>Spiralia</taxon>
        <taxon>Lophotrochozoa</taxon>
        <taxon>Mollusca</taxon>
        <taxon>Bivalvia</taxon>
        <taxon>Autobranchia</taxon>
        <taxon>Heteroconchia</taxon>
        <taxon>Palaeoheterodonta</taxon>
        <taxon>Unionida</taxon>
        <taxon>Unionoidea</taxon>
        <taxon>Unionidae</taxon>
        <taxon>Gonideinae</taxon>
        <taxon>Pronodularia</taxon>
    </lineage>
</organism>
<keyword evidence="9" id="KW-0679">Respiratory chain</keyword>
<feature type="transmembrane region" description="Helical" evidence="9">
    <location>
        <begin position="58"/>
        <end position="80"/>
    </location>
</feature>
<dbReference type="GO" id="GO:0030964">
    <property type="term" value="C:NADH dehydrogenase complex"/>
    <property type="evidence" value="ECO:0007669"/>
    <property type="project" value="TreeGrafter"/>
</dbReference>
<dbReference type="PANTHER" id="PTHR11058">
    <property type="entry name" value="NADH-UBIQUINONE OXIDOREDUCTASE CHAIN 3"/>
    <property type="match status" value="1"/>
</dbReference>
<evidence type="ECO:0000256" key="7">
    <source>
        <dbReference type="ARBA" id="ARBA00023136"/>
    </source>
</evidence>
<keyword evidence="5 9" id="KW-0812">Transmembrane</keyword>
<keyword evidence="9" id="KW-0520">NAD</keyword>
<gene>
    <name evidence="10" type="primary">ND3</name>
</gene>
<keyword evidence="9" id="KW-1278">Translocase</keyword>
<comment type="catalytic activity">
    <reaction evidence="8 9">
        <text>a ubiquinone + NADH + 5 H(+)(in) = a ubiquinol + NAD(+) + 4 H(+)(out)</text>
        <dbReference type="Rhea" id="RHEA:29091"/>
        <dbReference type="Rhea" id="RHEA-COMP:9565"/>
        <dbReference type="Rhea" id="RHEA-COMP:9566"/>
        <dbReference type="ChEBI" id="CHEBI:15378"/>
        <dbReference type="ChEBI" id="CHEBI:16389"/>
        <dbReference type="ChEBI" id="CHEBI:17976"/>
        <dbReference type="ChEBI" id="CHEBI:57540"/>
        <dbReference type="ChEBI" id="CHEBI:57945"/>
        <dbReference type="EC" id="7.1.1.2"/>
    </reaction>
</comment>
<dbReference type="AlphaFoldDB" id="Q94QP5"/>
<evidence type="ECO:0000256" key="1">
    <source>
        <dbReference type="ARBA" id="ARBA00004370"/>
    </source>
</evidence>
<protein>
    <recommendedName>
        <fullName evidence="3 9">NADH-ubiquinone oxidoreductase chain 3</fullName>
        <ecNumber evidence="9">7.1.1.2</ecNumber>
    </recommendedName>
</protein>
<keyword evidence="6 9" id="KW-1133">Transmembrane helix</keyword>
<dbReference type="Pfam" id="PF00507">
    <property type="entry name" value="Oxidored_q4"/>
    <property type="match status" value="1"/>
</dbReference>